<evidence type="ECO:0000313" key="3">
    <source>
        <dbReference type="Proteomes" id="UP001066276"/>
    </source>
</evidence>
<feature type="region of interest" description="Disordered" evidence="1">
    <location>
        <begin position="86"/>
        <end position="111"/>
    </location>
</feature>
<accession>A0AAV7T0Y4</accession>
<protein>
    <recommendedName>
        <fullName evidence="4">Reverse transcriptase domain-containing protein</fullName>
    </recommendedName>
</protein>
<keyword evidence="3" id="KW-1185">Reference proteome</keyword>
<evidence type="ECO:0000256" key="1">
    <source>
        <dbReference type="SAM" id="MobiDB-lite"/>
    </source>
</evidence>
<gene>
    <name evidence="2" type="ORF">NDU88_001648</name>
</gene>
<name>A0AAV7T0Y4_PLEWA</name>
<evidence type="ECO:0000313" key="2">
    <source>
        <dbReference type="EMBL" id="KAJ1169757.1"/>
    </source>
</evidence>
<comment type="caution">
    <text evidence="2">The sequence shown here is derived from an EMBL/GenBank/DDBJ whole genome shotgun (WGS) entry which is preliminary data.</text>
</comment>
<dbReference type="AlphaFoldDB" id="A0AAV7T0Y4"/>
<dbReference type="Proteomes" id="UP001066276">
    <property type="component" value="Chromosome 4_1"/>
</dbReference>
<sequence>MALVRDTIEYIKSRKVQAALVSLDQEKAFNCFSHEFMDQTLRALGLCDFFATNRLVVGTKEASTLACRKMILSLLRDYAALDGLDDNSNDEASRPKGVPSVPLHRGAWRDH</sequence>
<dbReference type="EMBL" id="JANPWB010000007">
    <property type="protein sequence ID" value="KAJ1169757.1"/>
    <property type="molecule type" value="Genomic_DNA"/>
</dbReference>
<evidence type="ECO:0008006" key="4">
    <source>
        <dbReference type="Google" id="ProtNLM"/>
    </source>
</evidence>
<proteinExistence type="predicted"/>
<organism evidence="2 3">
    <name type="scientific">Pleurodeles waltl</name>
    <name type="common">Iberian ribbed newt</name>
    <dbReference type="NCBI Taxonomy" id="8319"/>
    <lineage>
        <taxon>Eukaryota</taxon>
        <taxon>Metazoa</taxon>
        <taxon>Chordata</taxon>
        <taxon>Craniata</taxon>
        <taxon>Vertebrata</taxon>
        <taxon>Euteleostomi</taxon>
        <taxon>Amphibia</taxon>
        <taxon>Batrachia</taxon>
        <taxon>Caudata</taxon>
        <taxon>Salamandroidea</taxon>
        <taxon>Salamandridae</taxon>
        <taxon>Pleurodelinae</taxon>
        <taxon>Pleurodeles</taxon>
    </lineage>
</organism>
<reference evidence="2" key="1">
    <citation type="journal article" date="2022" name="bioRxiv">
        <title>Sequencing and chromosome-scale assembly of the giantPleurodeles waltlgenome.</title>
        <authorList>
            <person name="Brown T."/>
            <person name="Elewa A."/>
            <person name="Iarovenko S."/>
            <person name="Subramanian E."/>
            <person name="Araus A.J."/>
            <person name="Petzold A."/>
            <person name="Susuki M."/>
            <person name="Suzuki K.-i.T."/>
            <person name="Hayashi T."/>
            <person name="Toyoda A."/>
            <person name="Oliveira C."/>
            <person name="Osipova E."/>
            <person name="Leigh N.D."/>
            <person name="Simon A."/>
            <person name="Yun M.H."/>
        </authorList>
    </citation>
    <scope>NUCLEOTIDE SEQUENCE</scope>
    <source>
        <strain evidence="2">20211129_DDA</strain>
        <tissue evidence="2">Liver</tissue>
    </source>
</reference>